<dbReference type="Proteomes" id="UP000054566">
    <property type="component" value="Unassembled WGS sequence"/>
</dbReference>
<gene>
    <name evidence="3" type="ORF">PFLG_00255</name>
</gene>
<dbReference type="InterPro" id="IPR044932">
    <property type="entry name" value="PfEMP1_ATS_sf"/>
</dbReference>
<evidence type="ECO:0000256" key="1">
    <source>
        <dbReference type="SAM" id="Phobius"/>
    </source>
</evidence>
<dbReference type="Gene3D" id="1.10.1900.40">
    <property type="entry name" value="Acidic terminal segments, variant surface antigen of PfEMP1"/>
    <property type="match status" value="1"/>
</dbReference>
<dbReference type="AlphaFoldDB" id="A0A0L0CV84"/>
<organism evidence="3 4">
    <name type="scientific">Plasmodium falciparum RAJ116</name>
    <dbReference type="NCBI Taxonomy" id="580058"/>
    <lineage>
        <taxon>Eukaryota</taxon>
        <taxon>Sar</taxon>
        <taxon>Alveolata</taxon>
        <taxon>Apicomplexa</taxon>
        <taxon>Aconoidasida</taxon>
        <taxon>Haemosporida</taxon>
        <taxon>Plasmodiidae</taxon>
        <taxon>Plasmodium</taxon>
        <taxon>Plasmodium (Laverania)</taxon>
    </lineage>
</organism>
<dbReference type="EMBL" id="GG663798">
    <property type="protein sequence ID" value="KNC35274.1"/>
    <property type="molecule type" value="Genomic_DNA"/>
</dbReference>
<feature type="domain" description="Plasmodium falciparum erythrocyte membrane protein 1 acidic terminal segment" evidence="2">
    <location>
        <begin position="126"/>
        <end position="273"/>
    </location>
</feature>
<evidence type="ECO:0000313" key="3">
    <source>
        <dbReference type="EMBL" id="KNC35274.1"/>
    </source>
</evidence>
<feature type="transmembrane region" description="Helical" evidence="1">
    <location>
        <begin position="85"/>
        <end position="106"/>
    </location>
</feature>
<dbReference type="Pfam" id="PF15445">
    <property type="entry name" value="ATS"/>
    <property type="match status" value="1"/>
</dbReference>
<sequence>MYLKTLMRYLPLNRQIGMSRMKVADINAKHIFTWKEKKRTIKVIFVKYLPLILLLHQKVNNEWNQLKQDFIEQYLTHIGTAVPLYMSYKLIICICIVNLIFYMLLWMKNLLLYQFKIDFLVVIVNNRNRNIDIYDEMPKRKEKELFGTKHTKNITFNRVATQTYSDPIDKICEISGKTKWTIEHNEDLLDIPSSSHDDILKIKDETYNIISTNNLYSYENNDITPHQLGLPNIIPSGIIKHQNNGLRTNISMDIPFDEQNNNLENSNITYEDDEVPNS</sequence>
<keyword evidence="1" id="KW-1133">Transmembrane helix</keyword>
<reference evidence="4" key="2">
    <citation type="submission" date="2015-07" db="EMBL/GenBank/DDBJ databases">
        <title>The genome sequence of Plasmodium falciparum RAJ116.</title>
        <authorList>
            <consortium name="The Broad Institute Genome Sequencing Platform"/>
            <person name="Volkman S.K."/>
            <person name="Neafsey D.E."/>
            <person name="Dash A.P."/>
            <person name="Chitnis C.E."/>
            <person name="Hartl D.L."/>
            <person name="Young S.K."/>
            <person name="Kodira C.D."/>
            <person name="Zeng Q."/>
            <person name="Koehrsen M."/>
            <person name="Godfrey P."/>
            <person name="Alvarado L."/>
            <person name="Berlin A."/>
            <person name="Borenstein D."/>
            <person name="Chen Z."/>
            <person name="Engels R."/>
            <person name="Freedman E."/>
            <person name="Gellesch M."/>
            <person name="Goldberg J."/>
            <person name="Griggs A."/>
            <person name="Gujja S."/>
            <person name="Heiman D."/>
            <person name="Hepburn T."/>
            <person name="Howarth C."/>
            <person name="Jen D."/>
            <person name="Larson L."/>
            <person name="Lewis B."/>
            <person name="Mehta T."/>
            <person name="Park D."/>
            <person name="Pearson M."/>
            <person name="Roberts A."/>
            <person name="Saif S."/>
            <person name="Shea T."/>
            <person name="Shenoy N."/>
            <person name="Sisk P."/>
            <person name="Stolte C."/>
            <person name="Sykes S."/>
            <person name="Walk T."/>
            <person name="White J."/>
            <person name="Yandava C."/>
            <person name="Wirth D.F."/>
            <person name="Nusbaum C."/>
            <person name="Birren B."/>
        </authorList>
    </citation>
    <scope>NUCLEOTIDE SEQUENCE [LARGE SCALE GENOMIC DNA]</scope>
    <source>
        <strain evidence="4">RAJ116</strain>
    </source>
</reference>
<dbReference type="InterPro" id="IPR029211">
    <property type="entry name" value="PfEMP1_ATS"/>
</dbReference>
<name>A0A0L0CV84_PLAFA</name>
<evidence type="ECO:0000259" key="2">
    <source>
        <dbReference type="Pfam" id="PF15445"/>
    </source>
</evidence>
<dbReference type="OrthoDB" id="10492976at2759"/>
<protein>
    <submittedName>
        <fullName evidence="3">Erythrocyte membrane protein 1</fullName>
    </submittedName>
</protein>
<keyword evidence="1" id="KW-0472">Membrane</keyword>
<evidence type="ECO:0000313" key="4">
    <source>
        <dbReference type="Proteomes" id="UP000054566"/>
    </source>
</evidence>
<accession>A0A0L0CV84</accession>
<proteinExistence type="predicted"/>
<keyword evidence="1" id="KW-0812">Transmembrane</keyword>
<reference evidence="4" key="1">
    <citation type="submission" date="2015-07" db="EMBL/GenBank/DDBJ databases">
        <title>Annotation of Plasmodium falciparum RAJ116.</title>
        <authorList>
            <consortium name="The Broad Institute Genome Sequencing Platform"/>
            <person name="Volkman S.K."/>
            <person name="Neafsey D.E."/>
            <person name="Dash A.P."/>
            <person name="Chitnis C.E."/>
            <person name="Hartl D.L."/>
            <person name="Young S.K."/>
            <person name="Zeng Q."/>
            <person name="Koehrsen M."/>
            <person name="Alvarado L."/>
            <person name="Berlin A."/>
            <person name="Borenstein D."/>
            <person name="Chapman S.B."/>
            <person name="Chen Z."/>
            <person name="Engels R."/>
            <person name="Freedman E."/>
            <person name="Gellesch M."/>
            <person name="Goldberg J."/>
            <person name="Griggs A."/>
            <person name="Gujja S."/>
            <person name="Heilman E.R."/>
            <person name="Heiman D.I."/>
            <person name="Howarth C."/>
            <person name="Jen D."/>
            <person name="Larson L."/>
            <person name="Mehta T."/>
            <person name="Neiman D."/>
            <person name="Park D."/>
            <person name="Pearson M."/>
            <person name="Roberts A."/>
            <person name="Saif S."/>
            <person name="Shea T."/>
            <person name="Shenoy N."/>
            <person name="Sisk P."/>
            <person name="Stolte C."/>
            <person name="Sykes S."/>
            <person name="Walk T."/>
            <person name="White J."/>
            <person name="Yandava C."/>
            <person name="Haas B."/>
            <person name="Henn M.R."/>
            <person name="Nusbaum C."/>
            <person name="Birren B."/>
        </authorList>
    </citation>
    <scope>NUCLEOTIDE SEQUENCE [LARGE SCALE GENOMIC DNA]</scope>
    <source>
        <strain evidence="4">RAJ116</strain>
    </source>
</reference>